<name>A0ABW3P915_9PROT</name>
<dbReference type="Gene3D" id="3.40.50.410">
    <property type="entry name" value="von Willebrand factor, type A domain"/>
    <property type="match status" value="1"/>
</dbReference>
<evidence type="ECO:0000256" key="1">
    <source>
        <dbReference type="ARBA" id="ARBA00022729"/>
    </source>
</evidence>
<dbReference type="SUPFAM" id="SSF53300">
    <property type="entry name" value="vWA-like"/>
    <property type="match status" value="1"/>
</dbReference>
<dbReference type="InterPro" id="IPR002035">
    <property type="entry name" value="VWF_A"/>
</dbReference>
<dbReference type="InterPro" id="IPR018511">
    <property type="entry name" value="Hemolysin-typ_Ca-bd_CS"/>
</dbReference>
<sequence length="3251" mass="327064">MATVIGTVTSVQGMAIVVDANGNRHMLQVGEVLHAGDKVITASGASVSVKLANGETVNFAEAQTVKITDNLAQVDVSDVTENAVNQAVFDAVLTALNEGRDITEVLDAPAAGEGGSDGNASFVNLDRISESVTGATYDGGNGFVETAQFSLLPNYQYFPEDPTIDFVTPSNPLPNSDQVIEGNSMVFTVGLSTPTQAPATYTFSLGGGTASTADYGTPVFSNGVTYNPVTGTITVPAGVSSFTVTVPTVDDTSVELNETLPINVGGVEAIGTIVDNDRATVVTVEPGQPGTGDDSVIEGASLVYTVTLSDPTNAPTTYTFNLGGGSASNADFGAPVFSNGVVRNPNGTITVPTGVTSFTVTVPTVDDDAVEPNETVPLTIGGATGTGTIIDNDRATVDTVTAGPNGGSVVEGNDLVYTVTLSDTTNAPTTYSFTLGGGTASGADYVTPPTFSNGVTYNSTNNTITVPAGVKDFTVTVPTVDDTLVEPNETLNLNVGGKQATGTIVDNDRATVVTVEPGTPDPNDNSVIEGNNLVYTVTLSDRTNAPTTYTFNLGGGTASTSDYGNPTFSNGVTRNADGSITVPAGVTSFTVTVPTVDDTIVEPNETVPLTIGGATGTGIIVDNDRATVDTVTAGPNGGTVVEGNNLVYTVTLSATTNAETTYSFTLGGGSASATDYVTPPTFSNGVTYNAANNTITVPAGVKDFTVTVPTVDDTIVEPNETLPIKVGGVTAIGTIVDNDRATVDTVTAGPNGGSVVEGNNLVYTVTLSAETNASTTYSFNLGGGTASAADYVTPPTFSNGVTYNATNNTITVPPGVTSFTVTVPTVDDTLVESNETLPINVGGKTATGIIIDNDGGITTVNGSKFAVSEEGLAGGIKDNTGSSDTTDSAEATGAFSLNGSSAGAVWTLTAPTTPLTSGGVTVTWTLSADGKTLTGSAGNEKVLTVTINDSGEYKVVLSGQVDHPVANVEDTVLANVGVKVVVNGVTQTTTLPVTIEDDAPVANGGSVTVTNENTANVAPVAAIANTGNLLGLVGLSALNLIDLSTRSAFGATDANNNISKVELNYQSLISLGGRQFTVSQALAAELGLKVVITNDPGFLTLIGPSSHVVITALDGGAIDNLAVNELLATARLSGGAIGAEVLNGTSITVTDSQGASSSAALSTLVDATVLSNATANPNLKEGDGNGNTLTGTGNDDQIYGYGGNDTLNGGAGNDILRGGSGNDTLDGGIGNDILVGGSGNDSLTGGAGRDIFRWEKGDAGTAGTPAVDTVTDFTLNADVIDLRSVLQGESLANLSNYVRVTVENGNTVLHISSTGGFSSGFSTAAENQTIVLQGVNLQTAYGTTDSAQILTNLVNSGNLAIDPAAATASGSLGAFGADGGHVQSVVVGGVTYTYNATNNTVSASGNSPAVTGYGYNANSHQLTVTTAKGETITVNVETGAYLYNGSRPLVAGETTSVGFTLIDNDGDTSTSSLQFNGTGQPTITTVEPGQPGTGDDSVVEGASLVYTVTLSTAPNAPATYAYNLGGGTASTADYGTAVFSNGVVLNPNGTITVPAGVTSFTVTVPTVDDLIVESNETLPLTIGGATGTGIIVDNDRATVDTVTAGPAGGSVVEGNNLVYTVTLSATTNAPTTYSFTLGGGTASAADYVTPPTFSNGVTYNAANNTITVPAGVKDFTVTVPTVDDTIVESNETLPLNVGGVVAVGTIVDNDRATVVTVEPGQPGTGDDSVVEGTSLVYTVTLSATTNAPTTYNYSLGGGTASTADYGTAVFSNGVTYNAATGTITVPTGVSSFTVTVPTVDDTLVELNETLPLTIGGATGTGVIVDNDRATVVTVEPGQPGTGDDSVVEGNNLVYTVTLSTETNAPTTYTYTLGGGSASTADYGTAVFSNGVTYNAATGTITVPTGVSSFTVTVPTVDDTLVELNETLPLTIGGATGTGVIVDNDKATVVTVEPGQPGTGDDSVVEGNNLVYTVTLSATTNAPTTYAYSLGGGSASAADYGTAVFSNGVTYNAATGTITVPAGVSSFTVTVPTVDDTLVELNETLPLTIGGATGTGVIVDNDKATVVTVEPGQPGTGDDSVVEGTSLVYTVTLSATTNVPTTYTYTLGGGSASTADYGTAVFSNGVTYNAVTGTITVPAGVSSFTVTVPTVDDTLVELNETLPLTIGGATGTGIIVDNDKATVVTVEPGQPGTGDDSVVEGNNLVYTVTLSATTNVPTTYTYTLGGGSASAADYGTAVFSNGVTYNAVAGTITVPAGVSSFTVTVPTVDDTLVELNETLPLTIGGATGTGIIVDNDRATIDTITAGPTGGSVVEGNNLVYTVTLSTTTNAPTTYSYNLGGGTASTADYGSAVFSNGVTYNAVNGTITVPAGVSSFTVTVPTIDDTLIEQNETLPLSIGGKSATGIIIDNDSGITVVNGSKFTVSEEGLSGGIKDTAGNTDTTDSTVATGSFSLNASNSSGAVWTLTAPAAGTLTSGGVTVTWSLSADGKTLTGFAGTEKVLTATINNSGAYNVTLSKPIDHPNTTTEDTLKTEIGVKVVANGVTQVTTLPVTIEDDSPVANNQTVYATNSANTNVMITLDVSGSMAGRDGVGGQTRLASAIQSIKTLLASYDDLGDVKVALVVFAGDAQTRQLGTTWLTVTEANALLNTLSANGNTNYDSALETAINAYGSPGKLDNAQTVSYFFTDGEPNRGLGGTSDLSGNENASSADAGIQAAEERAWIQFLETYNIKSYALGLGQNTSTTQLDPIAYDGQAGVNTGGVKVTNFDQLDGVLSETVAASISGSLVTNGGFGADGGYVKSVAVDGSTYTFNATTGAITVNGTNNSTYDSASHKLTITTTKGSLVLDLDDGTFVFTPKNTSVSGVADFKYTLSDRDGDTSSATLSINVTKINAVPQVAPEVSTGVNSAGLLTIPGLLNVDLLNFSSRQGFSASDVNNNINNVTITYSALIALSGAFLNYSSAVASELGLKVTYAQDNGFLGLLGGSGKLEVTALDGGTIDNLKLNEFLSTIRTDNTIGVNVLDSFKISATDSTHLSDSASSANLINIDLLTSGNSGIISGTSGNDTQLNGTSGNDIIYGLGGNDTLNGGAGNDILRGGAGNDTLNGGEGNDILIGGKGNDTLTGGAGVDVFKWDRGDDGVAGNPARDTITDFNKATPSQGGDVLDIRDLLQGENPGNLQNYLHFEKSGSDTIVHISSNGGFANDAHNVSGSFSSGNTTQQIVLNGVDITTGQSSDAAIINSLLAQQKLIVDQ</sequence>
<evidence type="ECO:0000256" key="4">
    <source>
        <dbReference type="ARBA" id="ARBA00023065"/>
    </source>
</evidence>
<dbReference type="Pfam" id="PF00353">
    <property type="entry name" value="HemolysinCabind"/>
    <property type="match status" value="4"/>
</dbReference>
<dbReference type="PROSITE" id="PS00330">
    <property type="entry name" value="HEMOLYSIN_CALCIUM"/>
    <property type="match status" value="7"/>
</dbReference>
<keyword evidence="3" id="KW-0106">Calcium</keyword>
<dbReference type="SUPFAM" id="SSF141072">
    <property type="entry name" value="CalX-like"/>
    <property type="match status" value="14"/>
</dbReference>
<evidence type="ECO:0000313" key="6">
    <source>
        <dbReference type="EMBL" id="MFD1121593.1"/>
    </source>
</evidence>
<dbReference type="InterPro" id="IPR011049">
    <property type="entry name" value="Serralysin-like_metalloprot_C"/>
</dbReference>
<keyword evidence="4" id="KW-0813">Transport</keyword>
<evidence type="ECO:0000259" key="5">
    <source>
        <dbReference type="PROSITE" id="PS50234"/>
    </source>
</evidence>
<dbReference type="CDD" id="cd00198">
    <property type="entry name" value="vWFA"/>
    <property type="match status" value="1"/>
</dbReference>
<dbReference type="RefSeq" id="WP_379030664.1">
    <property type="nucleotide sequence ID" value="NZ_JBHTLN010000001.1"/>
</dbReference>
<dbReference type="Pfam" id="PF13519">
    <property type="entry name" value="VWA_2"/>
    <property type="match status" value="1"/>
</dbReference>
<dbReference type="Pfam" id="PF03160">
    <property type="entry name" value="Calx-beta"/>
    <property type="match status" value="11"/>
</dbReference>
<dbReference type="PANTHER" id="PTHR11878:SF65">
    <property type="entry name" value="NA_CA-EXCHANGE PROTEIN, ISOFORM G"/>
    <property type="match status" value="1"/>
</dbReference>
<dbReference type="InterPro" id="IPR001343">
    <property type="entry name" value="Hemolysn_Ca-bd"/>
</dbReference>
<accession>A0ABW3P915</accession>
<dbReference type="Gene3D" id="2.150.10.10">
    <property type="entry name" value="Serralysin-like metalloprotease, C-terminal"/>
    <property type="match status" value="2"/>
</dbReference>
<dbReference type="PANTHER" id="PTHR11878">
    <property type="entry name" value="SODIUM/CALCIUM EXCHANGER"/>
    <property type="match status" value="1"/>
</dbReference>
<dbReference type="InterPro" id="IPR047777">
    <property type="entry name" value="LapA-like_RM"/>
</dbReference>
<dbReference type="InterPro" id="IPR036465">
    <property type="entry name" value="vWFA_dom_sf"/>
</dbReference>
<dbReference type="InterPro" id="IPR051171">
    <property type="entry name" value="CaCA"/>
</dbReference>
<dbReference type="PROSITE" id="PS50234">
    <property type="entry name" value="VWFA"/>
    <property type="match status" value="1"/>
</dbReference>
<feature type="domain" description="VWFA" evidence="5">
    <location>
        <begin position="2573"/>
        <end position="2777"/>
    </location>
</feature>
<gene>
    <name evidence="6" type="ORF">ACFQ2T_03695</name>
</gene>
<dbReference type="PRINTS" id="PR00313">
    <property type="entry name" value="CABNDNGRPT"/>
</dbReference>
<dbReference type="NCBIfam" id="TIGR03661">
    <property type="entry name" value="T1SS_VCA0849"/>
    <property type="match status" value="2"/>
</dbReference>
<dbReference type="InterPro" id="IPR003644">
    <property type="entry name" value="Calx_beta"/>
</dbReference>
<dbReference type="InterPro" id="IPR019960">
    <property type="entry name" value="T1SS_VCA0849"/>
</dbReference>
<comment type="caution">
    <text evidence="6">The sequence shown here is derived from an EMBL/GenBank/DDBJ whole genome shotgun (WGS) entry which is preliminary data.</text>
</comment>
<keyword evidence="4" id="KW-0406">Ion transport</keyword>
<dbReference type="Pfam" id="PF17963">
    <property type="entry name" value="Big_9"/>
    <property type="match status" value="1"/>
</dbReference>
<dbReference type="SUPFAM" id="SSF51120">
    <property type="entry name" value="beta-Roll"/>
    <property type="match status" value="2"/>
</dbReference>
<keyword evidence="1" id="KW-0732">Signal</keyword>
<keyword evidence="2" id="KW-0677">Repeat</keyword>
<proteinExistence type="predicted"/>
<dbReference type="InterPro" id="IPR038081">
    <property type="entry name" value="CalX-like_sf"/>
</dbReference>
<evidence type="ECO:0000256" key="2">
    <source>
        <dbReference type="ARBA" id="ARBA00022737"/>
    </source>
</evidence>
<evidence type="ECO:0000256" key="3">
    <source>
        <dbReference type="ARBA" id="ARBA00022837"/>
    </source>
</evidence>
<organism evidence="6 7">
    <name type="scientific">Methylophilus flavus</name>
    <dbReference type="NCBI Taxonomy" id="640084"/>
    <lineage>
        <taxon>Bacteria</taxon>
        <taxon>Pseudomonadati</taxon>
        <taxon>Pseudomonadota</taxon>
        <taxon>Betaproteobacteria</taxon>
        <taxon>Nitrosomonadales</taxon>
        <taxon>Methylophilaceae</taxon>
        <taxon>Methylophilus</taxon>
    </lineage>
</organism>
<dbReference type="NCBIfam" id="NF033682">
    <property type="entry name" value="retention_LapA"/>
    <property type="match status" value="1"/>
</dbReference>
<evidence type="ECO:0000313" key="7">
    <source>
        <dbReference type="Proteomes" id="UP001597206"/>
    </source>
</evidence>
<dbReference type="EMBL" id="JBHTLN010000001">
    <property type="protein sequence ID" value="MFD1121593.1"/>
    <property type="molecule type" value="Genomic_DNA"/>
</dbReference>
<dbReference type="Proteomes" id="UP001597206">
    <property type="component" value="Unassembled WGS sequence"/>
</dbReference>
<reference evidence="7" key="1">
    <citation type="journal article" date="2019" name="Int. J. Syst. Evol. Microbiol.">
        <title>The Global Catalogue of Microorganisms (GCM) 10K type strain sequencing project: providing services to taxonomists for standard genome sequencing and annotation.</title>
        <authorList>
            <consortium name="The Broad Institute Genomics Platform"/>
            <consortium name="The Broad Institute Genome Sequencing Center for Infectious Disease"/>
            <person name="Wu L."/>
            <person name="Ma J."/>
        </authorList>
    </citation>
    <scope>NUCLEOTIDE SEQUENCE [LARGE SCALE GENOMIC DNA]</scope>
    <source>
        <strain evidence="7">CCUG 58411</strain>
    </source>
</reference>
<protein>
    <submittedName>
        <fullName evidence="6">Retention module-containing protein</fullName>
    </submittedName>
</protein>
<dbReference type="Gene3D" id="2.60.40.2030">
    <property type="match status" value="14"/>
</dbReference>
<dbReference type="SMART" id="SM00327">
    <property type="entry name" value="VWA"/>
    <property type="match status" value="1"/>
</dbReference>
<keyword evidence="7" id="KW-1185">Reference proteome</keyword>